<dbReference type="EMBL" id="GL832959">
    <property type="protein sequence ID" value="EGD81617.1"/>
    <property type="molecule type" value="Genomic_DNA"/>
</dbReference>
<sequence length="383" mass="40421">MSLVVAVGAGLAIAVVAFVAVRIMSSNKNESEEAKSKNKYGVVLPKFSSNNSNSDTNTAPVRGKDVACSLHFQGIGGKPAGPAGVESLGMLQDFAPFTACVRVEDPRSVLVDNPDLTVYSLFEDDKAVVLVEPAPVSITKDLTFARTFHYQELRGSAHKRAVLLSFAGLHSAVEALKAAHGCAEPDAERALLSRVVFVHSTGRCGSTLLSKALGSAYGVHSIAEPDIYSAVFLALKEGRMTRPEAKQVLRDATFLLAARAGLTSDAGSSTDATSSATAALAVKFRSWVALDADIVHDAVPEAKNQLHAGSLARVFGEDAHGPAATTTSSRKNIQDLTHNPLYIRDSDLAPLNALLRKTKLPDTTDYILPGTLTSFPPLSQADA</sequence>
<dbReference type="PANTHER" id="PTHR33844:SF1">
    <property type="entry name" value="SULFOTRANSFERASE DOMAIN-CONTAINING PROTEIN"/>
    <property type="match status" value="1"/>
</dbReference>
<accession>F2U1W5</accession>
<dbReference type="GeneID" id="16077414"/>
<dbReference type="KEGG" id="sre:PTSG_02334"/>
<dbReference type="InParanoid" id="F2U1W5"/>
<reference evidence="1" key="1">
    <citation type="submission" date="2009-08" db="EMBL/GenBank/DDBJ databases">
        <title>Annotation of Salpingoeca rosetta.</title>
        <authorList>
            <consortium name="The Broad Institute Genome Sequencing Platform"/>
            <person name="Russ C."/>
            <person name="Cuomo C."/>
            <person name="Burger G."/>
            <person name="Gray M.W."/>
            <person name="Holland P.W.H."/>
            <person name="King N."/>
            <person name="Lang F.B.F."/>
            <person name="Roger A.J."/>
            <person name="Ruiz-Trillo I."/>
            <person name="Young S.K."/>
            <person name="Zeng Q."/>
            <person name="Gargeya S."/>
            <person name="Alvarado L."/>
            <person name="Berlin A."/>
            <person name="Chapman S.B."/>
            <person name="Chen Z."/>
            <person name="Freedman E."/>
            <person name="Gellesch M."/>
            <person name="Goldberg J."/>
            <person name="Griggs A."/>
            <person name="Gujja S."/>
            <person name="Heilman E."/>
            <person name="Heiman D."/>
            <person name="Howarth C."/>
            <person name="Mehta T."/>
            <person name="Neiman D."/>
            <person name="Pearson M."/>
            <person name="Roberts A."/>
            <person name="Saif S."/>
            <person name="Shea T."/>
            <person name="Shenoy N."/>
            <person name="Sisk P."/>
            <person name="Stolte C."/>
            <person name="Sykes S."/>
            <person name="White J."/>
            <person name="Yandava C."/>
            <person name="Haas B."/>
            <person name="Nusbaum C."/>
            <person name="Birren B."/>
        </authorList>
    </citation>
    <scope>NUCLEOTIDE SEQUENCE</scope>
    <source>
        <strain evidence="1">ATCC 50818</strain>
    </source>
</reference>
<dbReference type="Gene3D" id="3.40.50.300">
    <property type="entry name" value="P-loop containing nucleotide triphosphate hydrolases"/>
    <property type="match status" value="1"/>
</dbReference>
<protein>
    <submittedName>
        <fullName evidence="1">Uncharacterized protein</fullName>
    </submittedName>
</protein>
<dbReference type="InterPro" id="IPR027417">
    <property type="entry name" value="P-loop_NTPase"/>
</dbReference>
<proteinExistence type="predicted"/>
<name>F2U1W5_SALR5</name>
<dbReference type="PANTHER" id="PTHR33844">
    <property type="entry name" value="SULFOTRANSFER_1 DOMAIN-CONTAINING PROTEIN"/>
    <property type="match status" value="1"/>
</dbReference>
<organism evidence="1 2">
    <name type="scientific">Salpingoeca rosetta (strain ATCC 50818 / BSB-021)</name>
    <dbReference type="NCBI Taxonomy" id="946362"/>
    <lineage>
        <taxon>Eukaryota</taxon>
        <taxon>Choanoflagellata</taxon>
        <taxon>Craspedida</taxon>
        <taxon>Salpingoecidae</taxon>
        <taxon>Salpingoeca</taxon>
    </lineage>
</organism>
<dbReference type="OrthoDB" id="5988096at2759"/>
<dbReference type="AlphaFoldDB" id="F2U1W5"/>
<gene>
    <name evidence="1" type="ORF">PTSG_02334</name>
</gene>
<keyword evidence="2" id="KW-1185">Reference proteome</keyword>
<evidence type="ECO:0000313" key="1">
    <source>
        <dbReference type="EMBL" id="EGD81617.1"/>
    </source>
</evidence>
<evidence type="ECO:0000313" key="2">
    <source>
        <dbReference type="Proteomes" id="UP000007799"/>
    </source>
</evidence>
<dbReference type="Proteomes" id="UP000007799">
    <property type="component" value="Unassembled WGS sequence"/>
</dbReference>
<dbReference type="RefSeq" id="XP_004996821.1">
    <property type="nucleotide sequence ID" value="XM_004996764.1"/>
</dbReference>